<name>M5U722_9BACT</name>
<dbReference type="AlphaFoldDB" id="M5U722"/>
<dbReference type="EMBL" id="ANOH01000113">
    <property type="protein sequence ID" value="EMI57089.1"/>
    <property type="molecule type" value="Genomic_DNA"/>
</dbReference>
<protein>
    <submittedName>
        <fullName evidence="2">RNA polymerase sigma factor 70, region 4 type 2 domain protein</fullName>
    </submittedName>
</protein>
<dbReference type="Pfam" id="PF08281">
    <property type="entry name" value="Sigma70_r4_2"/>
    <property type="match status" value="1"/>
</dbReference>
<organism evidence="2 3">
    <name type="scientific">Rhodopirellula sallentina SM41</name>
    <dbReference type="NCBI Taxonomy" id="1263870"/>
    <lineage>
        <taxon>Bacteria</taxon>
        <taxon>Pseudomonadati</taxon>
        <taxon>Planctomycetota</taxon>
        <taxon>Planctomycetia</taxon>
        <taxon>Pirellulales</taxon>
        <taxon>Pirellulaceae</taxon>
        <taxon>Rhodopirellula</taxon>
    </lineage>
</organism>
<accession>M5U722</accession>
<evidence type="ECO:0000259" key="1">
    <source>
        <dbReference type="Pfam" id="PF08281"/>
    </source>
</evidence>
<dbReference type="GO" id="GO:0016987">
    <property type="term" value="F:sigma factor activity"/>
    <property type="evidence" value="ECO:0007669"/>
    <property type="project" value="InterPro"/>
</dbReference>
<dbReference type="GO" id="GO:0006352">
    <property type="term" value="P:DNA-templated transcription initiation"/>
    <property type="evidence" value="ECO:0007669"/>
    <property type="project" value="InterPro"/>
</dbReference>
<evidence type="ECO:0000313" key="3">
    <source>
        <dbReference type="Proteomes" id="UP000011885"/>
    </source>
</evidence>
<dbReference type="GO" id="GO:0003677">
    <property type="term" value="F:DNA binding"/>
    <property type="evidence" value="ECO:0007669"/>
    <property type="project" value="InterPro"/>
</dbReference>
<dbReference type="PATRIC" id="fig|1263870.3.peg.1608"/>
<comment type="caution">
    <text evidence="2">The sequence shown here is derived from an EMBL/GenBank/DDBJ whole genome shotgun (WGS) entry which is preliminary data.</text>
</comment>
<gene>
    <name evidence="2" type="ORF">RSSM_01499</name>
</gene>
<dbReference type="InterPro" id="IPR013324">
    <property type="entry name" value="RNA_pol_sigma_r3/r4-like"/>
</dbReference>
<dbReference type="InterPro" id="IPR036388">
    <property type="entry name" value="WH-like_DNA-bd_sf"/>
</dbReference>
<reference evidence="2 3" key="1">
    <citation type="journal article" date="2013" name="Mar. Genomics">
        <title>Expression of sulfatases in Rhodopirellula baltica and the diversity of sulfatases in the genus Rhodopirellula.</title>
        <authorList>
            <person name="Wegner C.E."/>
            <person name="Richter-Heitmann T."/>
            <person name="Klindworth A."/>
            <person name="Klockow C."/>
            <person name="Richter M."/>
            <person name="Achstetter T."/>
            <person name="Glockner F.O."/>
            <person name="Harder J."/>
        </authorList>
    </citation>
    <scope>NUCLEOTIDE SEQUENCE [LARGE SCALE GENOMIC DNA]</scope>
    <source>
        <strain evidence="2 3">SM41</strain>
    </source>
</reference>
<dbReference type="SUPFAM" id="SSF88659">
    <property type="entry name" value="Sigma3 and sigma4 domains of RNA polymerase sigma factors"/>
    <property type="match status" value="1"/>
</dbReference>
<sequence length="75" mass="8278">MDSLGNRSLIRLLEACIGELPEKNRDLLVLHYQKQMAVAEISAGSASGVSTVYERLHKIRTTLSRCIHRKLAAGS</sequence>
<feature type="domain" description="RNA polymerase sigma factor 70 region 4 type 2" evidence="1">
    <location>
        <begin position="11"/>
        <end position="63"/>
    </location>
</feature>
<evidence type="ECO:0000313" key="2">
    <source>
        <dbReference type="EMBL" id="EMI57089.1"/>
    </source>
</evidence>
<dbReference type="Proteomes" id="UP000011885">
    <property type="component" value="Unassembled WGS sequence"/>
</dbReference>
<dbReference type="Gene3D" id="1.10.10.10">
    <property type="entry name" value="Winged helix-like DNA-binding domain superfamily/Winged helix DNA-binding domain"/>
    <property type="match status" value="1"/>
</dbReference>
<dbReference type="InterPro" id="IPR013249">
    <property type="entry name" value="RNA_pol_sigma70_r4_t2"/>
</dbReference>
<proteinExistence type="predicted"/>
<keyword evidence="3" id="KW-1185">Reference proteome</keyword>